<protein>
    <submittedName>
        <fullName evidence="2">Uncharacterized protein</fullName>
    </submittedName>
</protein>
<organism evidence="2 3">
    <name type="scientific">Labilithrix luteola</name>
    <dbReference type="NCBI Taxonomy" id="1391654"/>
    <lineage>
        <taxon>Bacteria</taxon>
        <taxon>Pseudomonadati</taxon>
        <taxon>Myxococcota</taxon>
        <taxon>Polyangia</taxon>
        <taxon>Polyangiales</taxon>
        <taxon>Labilitrichaceae</taxon>
        <taxon>Labilithrix</taxon>
    </lineage>
</organism>
<feature type="region of interest" description="Disordered" evidence="1">
    <location>
        <begin position="1"/>
        <end position="78"/>
    </location>
</feature>
<dbReference type="EMBL" id="CP012333">
    <property type="protein sequence ID" value="AKV02210.1"/>
    <property type="molecule type" value="Genomic_DNA"/>
</dbReference>
<reference evidence="2 3" key="1">
    <citation type="submission" date="2015-08" db="EMBL/GenBank/DDBJ databases">
        <authorList>
            <person name="Babu N.S."/>
            <person name="Beckwith C.J."/>
            <person name="Beseler K.G."/>
            <person name="Brison A."/>
            <person name="Carone J.V."/>
            <person name="Caskin T.P."/>
            <person name="Diamond M."/>
            <person name="Durham M.E."/>
            <person name="Foxe J.M."/>
            <person name="Go M."/>
            <person name="Henderson B.A."/>
            <person name="Jones I.B."/>
            <person name="McGettigan J.A."/>
            <person name="Micheletti S.J."/>
            <person name="Nasrallah M.E."/>
            <person name="Ortiz D."/>
            <person name="Piller C.R."/>
            <person name="Privatt S.R."/>
            <person name="Schneider S.L."/>
            <person name="Sharp S."/>
            <person name="Smith T.C."/>
            <person name="Stanton J.D."/>
            <person name="Ullery H.E."/>
            <person name="Wilson R.J."/>
            <person name="Serrano M.G."/>
            <person name="Buck G."/>
            <person name="Lee V."/>
            <person name="Wang Y."/>
            <person name="Carvalho R."/>
            <person name="Voegtly L."/>
            <person name="Shi R."/>
            <person name="Duckworth R."/>
            <person name="Johnson A."/>
            <person name="Loviza R."/>
            <person name="Walstead R."/>
            <person name="Shah Z."/>
            <person name="Kiflezghi M."/>
            <person name="Wade K."/>
            <person name="Ball S.L."/>
            <person name="Bradley K.W."/>
            <person name="Asai D.J."/>
            <person name="Bowman C.A."/>
            <person name="Russell D.A."/>
            <person name="Pope W.H."/>
            <person name="Jacobs-Sera D."/>
            <person name="Hendrix R.W."/>
            <person name="Hatfull G.F."/>
        </authorList>
    </citation>
    <scope>NUCLEOTIDE SEQUENCE [LARGE SCALE GENOMIC DNA]</scope>
    <source>
        <strain evidence="2 3">DSM 27648</strain>
    </source>
</reference>
<gene>
    <name evidence="2" type="ORF">AKJ09_08873</name>
</gene>
<evidence type="ECO:0000313" key="3">
    <source>
        <dbReference type="Proteomes" id="UP000064967"/>
    </source>
</evidence>
<dbReference type="Proteomes" id="UP000064967">
    <property type="component" value="Chromosome"/>
</dbReference>
<evidence type="ECO:0000313" key="2">
    <source>
        <dbReference type="EMBL" id="AKV02210.1"/>
    </source>
</evidence>
<evidence type="ECO:0000256" key="1">
    <source>
        <dbReference type="SAM" id="MobiDB-lite"/>
    </source>
</evidence>
<dbReference type="KEGG" id="llu:AKJ09_08873"/>
<keyword evidence="3" id="KW-1185">Reference proteome</keyword>
<feature type="compositionally biased region" description="Basic residues" evidence="1">
    <location>
        <begin position="15"/>
        <end position="24"/>
    </location>
</feature>
<name>A0A0K1Q9Z3_9BACT</name>
<dbReference type="STRING" id="1391654.AKJ09_08873"/>
<accession>A0A0K1Q9Z3</accession>
<sequence>MARRTTKTRHEWLRRGRKAPRRNLSRADVSPSKTHSGTARHTPRRWRSVFGLMGTSKRHDGRHDFLASTLPGPEASDSVKLVPNYRCGAAPLCLRCGFPMPPTPGGYLHEAGR</sequence>
<proteinExistence type="predicted"/>
<dbReference type="AlphaFoldDB" id="A0A0K1Q9Z3"/>